<dbReference type="eggNOG" id="ENOG503352D">
    <property type="taxonomic scope" value="Bacteria"/>
</dbReference>
<feature type="chain" id="PRO_5004214910" evidence="1">
    <location>
        <begin position="39"/>
        <end position="172"/>
    </location>
</feature>
<keyword evidence="3" id="KW-1185">Reference proteome</keyword>
<organism evidence="2 3">
    <name type="scientific">Rhodospirillum rubrum (strain ATCC 11170 / ATH 1.1.1 / DSM 467 / LMG 4362 / NCIMB 8255 / S1)</name>
    <dbReference type="NCBI Taxonomy" id="269796"/>
    <lineage>
        <taxon>Bacteria</taxon>
        <taxon>Pseudomonadati</taxon>
        <taxon>Pseudomonadota</taxon>
        <taxon>Alphaproteobacteria</taxon>
        <taxon>Rhodospirillales</taxon>
        <taxon>Rhodospirillaceae</taxon>
        <taxon>Rhodospirillum</taxon>
    </lineage>
</organism>
<reference evidence="2 3" key="1">
    <citation type="journal article" date="2011" name="Stand. Genomic Sci.">
        <title>Complete genome sequence of Rhodospirillum rubrum type strain (S1).</title>
        <authorList>
            <person name="Munk A.C."/>
            <person name="Copeland A."/>
            <person name="Lucas S."/>
            <person name="Lapidus A."/>
            <person name="Del Rio T.G."/>
            <person name="Barry K."/>
            <person name="Detter J.C."/>
            <person name="Hammon N."/>
            <person name="Israni S."/>
            <person name="Pitluck S."/>
            <person name="Brettin T."/>
            <person name="Bruce D."/>
            <person name="Han C."/>
            <person name="Tapia R."/>
            <person name="Gilna P."/>
            <person name="Schmutz J."/>
            <person name="Larimer F."/>
            <person name="Land M."/>
            <person name="Kyrpides N.C."/>
            <person name="Mavromatis K."/>
            <person name="Richardson P."/>
            <person name="Rohde M."/>
            <person name="Goker M."/>
            <person name="Klenk H.P."/>
            <person name="Zhang Y."/>
            <person name="Roberts G.P."/>
            <person name="Reslewic S."/>
            <person name="Schwartz D.C."/>
        </authorList>
    </citation>
    <scope>NUCLEOTIDE SEQUENCE [LARGE SCALE GENOMIC DNA]</scope>
    <source>
        <strain evidence="3">ATCC 11170 / ATH 1.1.1 / DSM 467 / LMG 4362 / NCIMB 8255 / S1</strain>
    </source>
</reference>
<evidence type="ECO:0000313" key="3">
    <source>
        <dbReference type="Proteomes" id="UP000001929"/>
    </source>
</evidence>
<dbReference type="HOGENOM" id="CLU_132660_0_0_5"/>
<dbReference type="Proteomes" id="UP000001929">
    <property type="component" value="Chromosome"/>
</dbReference>
<dbReference type="PATRIC" id="fig|269796.9.peg.492"/>
<dbReference type="EnsemblBacteria" id="ABC21241">
    <property type="protein sequence ID" value="ABC21241"/>
    <property type="gene ID" value="Rru_A0436"/>
</dbReference>
<feature type="signal peptide" evidence="1">
    <location>
        <begin position="1"/>
        <end position="38"/>
    </location>
</feature>
<sequence length="172" mass="18432">MASHGKGDRPMPRKSGSAFGIVAATALAMMLTGAPAMASNCTPAKDTAALQVRTLQSHLMVAGLSCGQSAQYNQFVSQFESELVTQGKSLTSYFNRQYGGAARKELNAYVTRMANEASRRSMANRKAFCQESQGVFQTLSAMPKGNLVSFISDQSPFSIQNDACATRTAQKQ</sequence>
<proteinExistence type="predicted"/>
<accession>Q2RXA4</accession>
<dbReference type="KEGG" id="rru:Rru_A0436"/>
<gene>
    <name evidence="2" type="ordered locus">Rru_A0436</name>
</gene>
<keyword evidence="1" id="KW-0732">Signal</keyword>
<evidence type="ECO:0000313" key="2">
    <source>
        <dbReference type="EMBL" id="ABC21241.1"/>
    </source>
</evidence>
<name>Q2RXA4_RHORT</name>
<protein>
    <submittedName>
        <fullName evidence="2">Uncharacterized protein</fullName>
    </submittedName>
</protein>
<evidence type="ECO:0000256" key="1">
    <source>
        <dbReference type="SAM" id="SignalP"/>
    </source>
</evidence>
<dbReference type="EMBL" id="CP000230">
    <property type="protein sequence ID" value="ABC21241.1"/>
    <property type="molecule type" value="Genomic_DNA"/>
</dbReference>
<dbReference type="AlphaFoldDB" id="Q2RXA4"/>